<dbReference type="Proteomes" id="UP000765509">
    <property type="component" value="Unassembled WGS sequence"/>
</dbReference>
<gene>
    <name evidence="2" type="ORF">O181_018360</name>
</gene>
<evidence type="ECO:0000313" key="2">
    <source>
        <dbReference type="EMBL" id="MBW0478645.1"/>
    </source>
</evidence>
<protein>
    <submittedName>
        <fullName evidence="2">Uncharacterized protein</fullName>
    </submittedName>
</protein>
<keyword evidence="3" id="KW-1185">Reference proteome</keyword>
<feature type="region of interest" description="Disordered" evidence="1">
    <location>
        <begin position="1"/>
        <end position="92"/>
    </location>
</feature>
<evidence type="ECO:0000256" key="1">
    <source>
        <dbReference type="SAM" id="MobiDB-lite"/>
    </source>
</evidence>
<comment type="caution">
    <text evidence="2">The sequence shown here is derived from an EMBL/GenBank/DDBJ whole genome shotgun (WGS) entry which is preliminary data.</text>
</comment>
<dbReference type="AlphaFoldDB" id="A0A9Q3GTZ1"/>
<name>A0A9Q3GTZ1_9BASI</name>
<sequence length="119" mass="13057">MIRGTIRPLLAKSNEAKRRQGGSSSAPKPQVGTSEPVLAPKTNQPRIGQNHLRTQNGHNSVNGPWKPPEATSSAPRRYSPQVQGKTFPSSMHPVLKDPGVVHIWYNIPLCTIFCAAIQW</sequence>
<dbReference type="EMBL" id="AVOT02005263">
    <property type="protein sequence ID" value="MBW0478645.1"/>
    <property type="molecule type" value="Genomic_DNA"/>
</dbReference>
<organism evidence="2 3">
    <name type="scientific">Austropuccinia psidii MF-1</name>
    <dbReference type="NCBI Taxonomy" id="1389203"/>
    <lineage>
        <taxon>Eukaryota</taxon>
        <taxon>Fungi</taxon>
        <taxon>Dikarya</taxon>
        <taxon>Basidiomycota</taxon>
        <taxon>Pucciniomycotina</taxon>
        <taxon>Pucciniomycetes</taxon>
        <taxon>Pucciniales</taxon>
        <taxon>Sphaerophragmiaceae</taxon>
        <taxon>Austropuccinia</taxon>
    </lineage>
</organism>
<proteinExistence type="predicted"/>
<feature type="compositionally biased region" description="Polar residues" evidence="1">
    <location>
        <begin position="41"/>
        <end position="62"/>
    </location>
</feature>
<feature type="compositionally biased region" description="Polar residues" evidence="1">
    <location>
        <begin position="21"/>
        <end position="33"/>
    </location>
</feature>
<accession>A0A9Q3GTZ1</accession>
<feature type="compositionally biased region" description="Polar residues" evidence="1">
    <location>
        <begin position="70"/>
        <end position="89"/>
    </location>
</feature>
<reference evidence="2" key="1">
    <citation type="submission" date="2021-03" db="EMBL/GenBank/DDBJ databases">
        <title>Draft genome sequence of rust myrtle Austropuccinia psidii MF-1, a brazilian biotype.</title>
        <authorList>
            <person name="Quecine M.C."/>
            <person name="Pachon D.M.R."/>
            <person name="Bonatelli M.L."/>
            <person name="Correr F.H."/>
            <person name="Franceschini L.M."/>
            <person name="Leite T.F."/>
            <person name="Margarido G.R.A."/>
            <person name="Almeida C.A."/>
            <person name="Ferrarezi J.A."/>
            <person name="Labate C.A."/>
        </authorList>
    </citation>
    <scope>NUCLEOTIDE SEQUENCE</scope>
    <source>
        <strain evidence="2">MF-1</strain>
    </source>
</reference>
<evidence type="ECO:0000313" key="3">
    <source>
        <dbReference type="Proteomes" id="UP000765509"/>
    </source>
</evidence>